<evidence type="ECO:0000313" key="11">
    <source>
        <dbReference type="EnsemblPlants" id="LPERR01G17850.1"/>
    </source>
</evidence>
<evidence type="ECO:0000256" key="6">
    <source>
        <dbReference type="PIRNR" id="PIRNR037913"/>
    </source>
</evidence>
<name>A0A0D9V2C8_9ORYZ</name>
<comment type="catalytic activity">
    <reaction evidence="5 6">
        <text>N(6)-acetyl-L-lysyl-[histone] + H2O = L-lysyl-[histone] + acetate</text>
        <dbReference type="Rhea" id="RHEA:58196"/>
        <dbReference type="Rhea" id="RHEA-COMP:9845"/>
        <dbReference type="Rhea" id="RHEA-COMP:11338"/>
        <dbReference type="ChEBI" id="CHEBI:15377"/>
        <dbReference type="ChEBI" id="CHEBI:29969"/>
        <dbReference type="ChEBI" id="CHEBI:30089"/>
        <dbReference type="ChEBI" id="CHEBI:61930"/>
        <dbReference type="EC" id="3.5.1.98"/>
    </reaction>
</comment>
<feature type="binding site" evidence="8">
    <location>
        <position position="160"/>
    </location>
    <ligand>
        <name>substrate</name>
    </ligand>
</feature>
<dbReference type="HOGENOM" id="CLU_007727_7_3_1"/>
<keyword evidence="6" id="KW-0805">Transcription regulation</keyword>
<keyword evidence="4 6" id="KW-0156">Chromatin regulator</keyword>
<feature type="binding site" evidence="9">
    <location>
        <position position="189"/>
    </location>
    <ligand>
        <name>a divalent metal cation</name>
        <dbReference type="ChEBI" id="CHEBI:60240"/>
    </ligand>
</feature>
<dbReference type="PRINTS" id="PR01270">
    <property type="entry name" value="HDASUPER"/>
</dbReference>
<reference evidence="11" key="3">
    <citation type="submission" date="2015-04" db="UniProtKB">
        <authorList>
            <consortium name="EnsemblPlants"/>
        </authorList>
    </citation>
    <scope>IDENTIFICATION</scope>
</reference>
<keyword evidence="9" id="KW-0479">Metal-binding</keyword>
<dbReference type="InterPro" id="IPR000286">
    <property type="entry name" value="HDACs"/>
</dbReference>
<dbReference type="InterPro" id="IPR037138">
    <property type="entry name" value="His_deacetylse_dom_sf"/>
</dbReference>
<evidence type="ECO:0000256" key="4">
    <source>
        <dbReference type="ARBA" id="ARBA00022853"/>
    </source>
</evidence>
<keyword evidence="6" id="KW-0804">Transcription</keyword>
<reference evidence="11 12" key="1">
    <citation type="submission" date="2012-08" db="EMBL/GenBank/DDBJ databases">
        <title>Oryza genome evolution.</title>
        <authorList>
            <person name="Wing R.A."/>
        </authorList>
    </citation>
    <scope>NUCLEOTIDE SEQUENCE</scope>
</reference>
<dbReference type="eggNOG" id="KOG1342">
    <property type="taxonomic scope" value="Eukaryota"/>
</dbReference>
<evidence type="ECO:0000313" key="12">
    <source>
        <dbReference type="Proteomes" id="UP000032180"/>
    </source>
</evidence>
<dbReference type="GO" id="GO:0141221">
    <property type="term" value="F:histone deacetylase activity, hydrolytic mechanism"/>
    <property type="evidence" value="ECO:0007669"/>
    <property type="project" value="UniProtKB-EC"/>
</dbReference>
<dbReference type="CDD" id="cd09991">
    <property type="entry name" value="HDAC_classI"/>
    <property type="match status" value="1"/>
</dbReference>
<keyword evidence="6" id="KW-0539">Nucleus</keyword>
<reference evidence="12" key="2">
    <citation type="submission" date="2013-12" db="EMBL/GenBank/DDBJ databases">
        <authorList>
            <person name="Yu Y."/>
            <person name="Lee S."/>
            <person name="de Baynast K."/>
            <person name="Wissotski M."/>
            <person name="Liu L."/>
            <person name="Talag J."/>
            <person name="Goicoechea J."/>
            <person name="Angelova A."/>
            <person name="Jetty R."/>
            <person name="Kudrna D."/>
            <person name="Golser W."/>
            <person name="Rivera L."/>
            <person name="Zhang J."/>
            <person name="Wing R."/>
        </authorList>
    </citation>
    <scope>NUCLEOTIDE SEQUENCE</scope>
</reference>
<feature type="binding site" evidence="8">
    <location>
        <position position="110"/>
    </location>
    <ligand>
        <name>substrate</name>
    </ligand>
</feature>
<comment type="subcellular location">
    <subcellularLocation>
        <location evidence="6">Nucleus</location>
    </subcellularLocation>
</comment>
<evidence type="ECO:0000256" key="7">
    <source>
        <dbReference type="PIRSR" id="PIRSR037913-1"/>
    </source>
</evidence>
<dbReference type="InterPro" id="IPR003084">
    <property type="entry name" value="HDAC_I/II"/>
</dbReference>
<evidence type="ECO:0000256" key="1">
    <source>
        <dbReference type="ARBA" id="ARBA00001947"/>
    </source>
</evidence>
<comment type="cofactor">
    <cofactor evidence="1">
        <name>Zn(2+)</name>
        <dbReference type="ChEBI" id="CHEBI:29105"/>
    </cofactor>
</comment>
<dbReference type="SUPFAM" id="SSF52768">
    <property type="entry name" value="Arginase/deacetylase"/>
    <property type="match status" value="1"/>
</dbReference>
<dbReference type="FunFam" id="3.40.800.20:FF:000023">
    <property type="entry name" value="Histone deacetylase"/>
    <property type="match status" value="1"/>
</dbReference>
<feature type="binding site" evidence="9">
    <location>
        <position position="187"/>
    </location>
    <ligand>
        <name>a divalent metal cation</name>
        <dbReference type="ChEBI" id="CHEBI:60240"/>
    </ligand>
</feature>
<dbReference type="PANTHER" id="PTHR10625">
    <property type="entry name" value="HISTONE DEACETYLASE HDAC1-RELATED"/>
    <property type="match status" value="1"/>
</dbReference>
<dbReference type="PANTHER" id="PTHR10625:SF6">
    <property type="entry name" value="HISTONE DEACETYLASE"/>
    <property type="match status" value="1"/>
</dbReference>
<dbReference type="Gramene" id="LPERR01G17850.1">
    <property type="protein sequence ID" value="LPERR01G17850.1"/>
    <property type="gene ID" value="LPERR01G17850"/>
</dbReference>
<feature type="active site" description="Proton acceptor" evidence="7">
    <location>
        <position position="152"/>
    </location>
</feature>
<dbReference type="PRINTS" id="PR01271">
    <property type="entry name" value="HISDACETLASE"/>
</dbReference>
<sequence length="448" mass="49149">MGGGGNSLASTSCGDDKKRRVCYYYDAGIASADYGEHHVMVPKRVTMAHNLVSAYGLLGHMRRLRTAPATESDLAAFHDAGYLALLRSGAGDADRGVDAAGERGGGGFDDNPAFDGLWDYCLRYAGGSLAAARALAGDSSDIAINWSGGMHHACAGKASGFCYVNDIVLAIRALLGRFRRVLYVDVDVHHGDGVEAAFAGSSRVMTVSFHQHGDNFFPESGELKIVGKGQDERCAVVNVPLKKGFGDEEYHQLFEPIMGRVMEVFDPEAVVMQCGADSLDGDRLGSLKLTLNGHAQCVSFLRSFNRPLLLLGGGGYTINHVASCWCNETAVAIGKDIPNDIPKHGFDQFYQNHGYRLHYTLSQGDKNKKNAKYVDVHKPSIDKLKQQVLENLSKLKLEPVASVQFEERGRSIDVDALYESREDEESPSERLYRKCYLENKCRKQRRLR</sequence>
<dbReference type="GO" id="GO:0046872">
    <property type="term" value="F:metal ion binding"/>
    <property type="evidence" value="ECO:0007669"/>
    <property type="project" value="UniProtKB-KW"/>
</dbReference>
<evidence type="ECO:0000256" key="2">
    <source>
        <dbReference type="ARBA" id="ARBA00012111"/>
    </source>
</evidence>
<feature type="binding site" evidence="8">
    <location>
        <position position="316"/>
    </location>
    <ligand>
        <name>substrate</name>
    </ligand>
</feature>
<feature type="domain" description="Histone deacetylase" evidence="10">
    <location>
        <begin position="38"/>
        <end position="330"/>
    </location>
</feature>
<accession>A0A0D9V2C8</accession>
<dbReference type="GO" id="GO:0005634">
    <property type="term" value="C:nucleus"/>
    <property type="evidence" value="ECO:0007669"/>
    <property type="project" value="UniProtKB-SubCell"/>
</dbReference>
<evidence type="ECO:0000259" key="10">
    <source>
        <dbReference type="Pfam" id="PF00850"/>
    </source>
</evidence>
<dbReference type="PIRSF" id="PIRSF037913">
    <property type="entry name" value="His_deacetylse_1"/>
    <property type="match status" value="1"/>
</dbReference>
<dbReference type="InterPro" id="IPR023801">
    <property type="entry name" value="His_deacetylse_dom"/>
</dbReference>
<comment type="similarity">
    <text evidence="6">Belongs to the histone deacetylase family. HD Type 1 subfamily.</text>
</comment>
<feature type="binding site" evidence="9">
    <location>
        <position position="277"/>
    </location>
    <ligand>
        <name>a divalent metal cation</name>
        <dbReference type="ChEBI" id="CHEBI:60240"/>
    </ligand>
</feature>
<evidence type="ECO:0000256" key="3">
    <source>
        <dbReference type="ARBA" id="ARBA00022801"/>
    </source>
</evidence>
<dbReference type="AlphaFoldDB" id="A0A0D9V2C8"/>
<proteinExistence type="inferred from homology"/>
<dbReference type="Proteomes" id="UP000032180">
    <property type="component" value="Chromosome 1"/>
</dbReference>
<dbReference type="STRING" id="77586.A0A0D9V2C8"/>
<protein>
    <recommendedName>
        <fullName evidence="2 6">Histone deacetylase</fullName>
        <ecNumber evidence="2 6">3.5.1.98</ecNumber>
    </recommendedName>
</protein>
<evidence type="ECO:0000256" key="9">
    <source>
        <dbReference type="PIRSR" id="PIRSR037913-3"/>
    </source>
</evidence>
<evidence type="ECO:0000256" key="5">
    <source>
        <dbReference type="ARBA" id="ARBA00048287"/>
    </source>
</evidence>
<dbReference type="GO" id="GO:0040029">
    <property type="term" value="P:epigenetic regulation of gene expression"/>
    <property type="evidence" value="ECO:0007669"/>
    <property type="project" value="TreeGrafter"/>
</dbReference>
<dbReference type="Pfam" id="PF00850">
    <property type="entry name" value="Hist_deacetyl"/>
    <property type="match status" value="1"/>
</dbReference>
<organism evidence="11 12">
    <name type="scientific">Leersia perrieri</name>
    <dbReference type="NCBI Taxonomy" id="77586"/>
    <lineage>
        <taxon>Eukaryota</taxon>
        <taxon>Viridiplantae</taxon>
        <taxon>Streptophyta</taxon>
        <taxon>Embryophyta</taxon>
        <taxon>Tracheophyta</taxon>
        <taxon>Spermatophyta</taxon>
        <taxon>Magnoliopsida</taxon>
        <taxon>Liliopsida</taxon>
        <taxon>Poales</taxon>
        <taxon>Poaceae</taxon>
        <taxon>BOP clade</taxon>
        <taxon>Oryzoideae</taxon>
        <taxon>Oryzeae</taxon>
        <taxon>Oryzinae</taxon>
        <taxon>Leersia</taxon>
    </lineage>
</organism>
<dbReference type="EC" id="3.5.1.98" evidence="2 6"/>
<keyword evidence="12" id="KW-1185">Reference proteome</keyword>
<dbReference type="InterPro" id="IPR023696">
    <property type="entry name" value="Ureohydrolase_dom_sf"/>
</dbReference>
<keyword evidence="3 6" id="KW-0378">Hydrolase</keyword>
<evidence type="ECO:0000256" key="8">
    <source>
        <dbReference type="PIRSR" id="PIRSR037913-2"/>
    </source>
</evidence>
<dbReference type="EnsemblPlants" id="LPERR01G17850.1">
    <property type="protein sequence ID" value="LPERR01G17850.1"/>
    <property type="gene ID" value="LPERR01G17850"/>
</dbReference>
<dbReference type="Gene3D" id="3.40.800.20">
    <property type="entry name" value="Histone deacetylase domain"/>
    <property type="match status" value="1"/>
</dbReference>